<feature type="chain" id="PRO_5025634524" description="Glycoside hydrolase" evidence="1">
    <location>
        <begin position="23"/>
        <end position="612"/>
    </location>
</feature>
<name>A0A6A5VKW3_9PLEO</name>
<accession>A0A6A5VKW3</accession>
<dbReference type="SUPFAM" id="SSF51445">
    <property type="entry name" value="(Trans)glycosidases"/>
    <property type="match status" value="1"/>
</dbReference>
<evidence type="ECO:0000313" key="2">
    <source>
        <dbReference type="EMBL" id="KAF1977871.1"/>
    </source>
</evidence>
<gene>
    <name evidence="2" type="ORF">BU23DRAFT_596181</name>
</gene>
<evidence type="ECO:0008006" key="4">
    <source>
        <dbReference type="Google" id="ProtNLM"/>
    </source>
</evidence>
<keyword evidence="1" id="KW-0732">Signal</keyword>
<dbReference type="Proteomes" id="UP000800036">
    <property type="component" value="Unassembled WGS sequence"/>
</dbReference>
<dbReference type="EMBL" id="ML976662">
    <property type="protein sequence ID" value="KAF1977871.1"/>
    <property type="molecule type" value="Genomic_DNA"/>
</dbReference>
<dbReference type="InterPro" id="IPR017853">
    <property type="entry name" value="GH"/>
</dbReference>
<dbReference type="AlphaFoldDB" id="A0A6A5VKW3"/>
<dbReference type="Gene3D" id="3.20.20.80">
    <property type="entry name" value="Glycosidases"/>
    <property type="match status" value="1"/>
</dbReference>
<evidence type="ECO:0000256" key="1">
    <source>
        <dbReference type="SAM" id="SignalP"/>
    </source>
</evidence>
<protein>
    <recommendedName>
        <fullName evidence="4">Glycoside hydrolase</fullName>
    </recommendedName>
</protein>
<organism evidence="2 3">
    <name type="scientific">Bimuria novae-zelandiae CBS 107.79</name>
    <dbReference type="NCBI Taxonomy" id="1447943"/>
    <lineage>
        <taxon>Eukaryota</taxon>
        <taxon>Fungi</taxon>
        <taxon>Dikarya</taxon>
        <taxon>Ascomycota</taxon>
        <taxon>Pezizomycotina</taxon>
        <taxon>Dothideomycetes</taxon>
        <taxon>Pleosporomycetidae</taxon>
        <taxon>Pleosporales</taxon>
        <taxon>Massarineae</taxon>
        <taxon>Didymosphaeriaceae</taxon>
        <taxon>Bimuria</taxon>
    </lineage>
</organism>
<dbReference type="OrthoDB" id="428177at2759"/>
<evidence type="ECO:0000313" key="3">
    <source>
        <dbReference type="Proteomes" id="UP000800036"/>
    </source>
</evidence>
<keyword evidence="3" id="KW-1185">Reference proteome</keyword>
<reference evidence="2" key="1">
    <citation type="journal article" date="2020" name="Stud. Mycol.">
        <title>101 Dothideomycetes genomes: a test case for predicting lifestyles and emergence of pathogens.</title>
        <authorList>
            <person name="Haridas S."/>
            <person name="Albert R."/>
            <person name="Binder M."/>
            <person name="Bloem J."/>
            <person name="Labutti K."/>
            <person name="Salamov A."/>
            <person name="Andreopoulos B."/>
            <person name="Baker S."/>
            <person name="Barry K."/>
            <person name="Bills G."/>
            <person name="Bluhm B."/>
            <person name="Cannon C."/>
            <person name="Castanera R."/>
            <person name="Culley D."/>
            <person name="Daum C."/>
            <person name="Ezra D."/>
            <person name="Gonzalez J."/>
            <person name="Henrissat B."/>
            <person name="Kuo A."/>
            <person name="Liang C."/>
            <person name="Lipzen A."/>
            <person name="Lutzoni F."/>
            <person name="Magnuson J."/>
            <person name="Mondo S."/>
            <person name="Nolan M."/>
            <person name="Ohm R."/>
            <person name="Pangilinan J."/>
            <person name="Park H.-J."/>
            <person name="Ramirez L."/>
            <person name="Alfaro M."/>
            <person name="Sun H."/>
            <person name="Tritt A."/>
            <person name="Yoshinaga Y."/>
            <person name="Zwiers L.-H."/>
            <person name="Turgeon B."/>
            <person name="Goodwin S."/>
            <person name="Spatafora J."/>
            <person name="Crous P."/>
            <person name="Grigoriev I."/>
        </authorList>
    </citation>
    <scope>NUCLEOTIDE SEQUENCE</scope>
    <source>
        <strain evidence="2">CBS 107.79</strain>
    </source>
</reference>
<proteinExistence type="predicted"/>
<feature type="signal peptide" evidence="1">
    <location>
        <begin position="1"/>
        <end position="22"/>
    </location>
</feature>
<sequence length="612" mass="66278">MHFSRAIASLASVTCLVSCALADLRITADHHSFGGVNFPQLQFLEPAYREEVIKAIVKANARVIRLFIRGDEHHSDPEPEIGDFDRAALNQFDDTLAAIHRISEGKVKVIIAPHDAHALRGSNGAPCDAYCRKLNGAFLDFYSQDEYRAHYKTRLEVFFRHYASKNFGGRPWSELGEVILGVDLQNEPWSGIWPIPAGEPWLCDIATHLKEGLGLGENNIAVITGGVSGPQTVDGIQNFPESAWKCSAIDVIGIHGYFAQGEDETAGYIRSRKCPELPRYSMGKLKLFPSLPLPNTNSGQIYSHLTFRDEGTSPKISILRDSQFAIGALSNVLTRASTSRSNFNWTTYLHPPPSGVTTLTTLPLNPYIPEQSTCTFGCAGHLCDAPDGCLPSLLCKNSICQAPSSAQPGKIGDICNSKNPCLSHLTCTSGSCQSCSARATIQPWDRRSSSDTGYNSHNPFRRDPIPANAVDAQCHTDASSTFLFPSLRICKPPFPSRGNPCTNAQHCDASHFCDWGVCAPCGPGDACLGAPCRSNNKCKTGFCNSYGRCDYAGKKKILMGPGGGAKRTGAGYNLGVKRGEGRGANKVRNGSVWAFGRNSDSSLFLWASPKPV</sequence>